<gene>
    <name evidence="6" type="ORF">SAMN04488543_1818</name>
</gene>
<name>A0A1H1SJZ9_9ACTN</name>
<evidence type="ECO:0000256" key="4">
    <source>
        <dbReference type="SAM" id="MobiDB-lite"/>
    </source>
</evidence>
<dbReference type="PROSITE" id="PS50987">
    <property type="entry name" value="HTH_ARSR_2"/>
    <property type="match status" value="1"/>
</dbReference>
<keyword evidence="1" id="KW-0805">Transcription regulation</keyword>
<evidence type="ECO:0000259" key="5">
    <source>
        <dbReference type="PROSITE" id="PS50987"/>
    </source>
</evidence>
<evidence type="ECO:0000313" key="6">
    <source>
        <dbReference type="EMBL" id="SDS48173.1"/>
    </source>
</evidence>
<dbReference type="InterPro" id="IPR036390">
    <property type="entry name" value="WH_DNA-bd_sf"/>
</dbReference>
<dbReference type="STRING" id="546871.SAMN04488543_1818"/>
<dbReference type="InterPro" id="IPR036388">
    <property type="entry name" value="WH-like_DNA-bd_sf"/>
</dbReference>
<dbReference type="InterPro" id="IPR051081">
    <property type="entry name" value="HTH_MetalResp_TranReg"/>
</dbReference>
<proteinExistence type="predicted"/>
<dbReference type="Pfam" id="PF12840">
    <property type="entry name" value="HTH_20"/>
    <property type="match status" value="1"/>
</dbReference>
<dbReference type="AlphaFoldDB" id="A0A1H1SJZ9"/>
<protein>
    <submittedName>
        <fullName evidence="6">DNA-binding transcriptional regulator, ArsR family</fullName>
    </submittedName>
</protein>
<feature type="domain" description="HTH arsR-type" evidence="5">
    <location>
        <begin position="1"/>
        <end position="91"/>
    </location>
</feature>
<sequence>MVNPFEVLADPVRRRLLELLTAGAQTAGALTDAVGTEFGITRPAASQHLRVLRESGLVTVQPLGTRRVYTVRTAPLDEVGRWLAQFAGDLGRGLDALETELARGRRERRTTTTPQQSPSPARKDTA</sequence>
<organism evidence="6 7">
    <name type="scientific">Friedmanniella luteola</name>
    <dbReference type="NCBI Taxonomy" id="546871"/>
    <lineage>
        <taxon>Bacteria</taxon>
        <taxon>Bacillati</taxon>
        <taxon>Actinomycetota</taxon>
        <taxon>Actinomycetes</taxon>
        <taxon>Propionibacteriales</taxon>
        <taxon>Nocardioidaceae</taxon>
        <taxon>Friedmanniella</taxon>
    </lineage>
</organism>
<dbReference type="GO" id="GO:0003700">
    <property type="term" value="F:DNA-binding transcription factor activity"/>
    <property type="evidence" value="ECO:0007669"/>
    <property type="project" value="InterPro"/>
</dbReference>
<evidence type="ECO:0000313" key="7">
    <source>
        <dbReference type="Proteomes" id="UP000199092"/>
    </source>
</evidence>
<dbReference type="SMART" id="SM00418">
    <property type="entry name" value="HTH_ARSR"/>
    <property type="match status" value="1"/>
</dbReference>
<dbReference type="InterPro" id="IPR001845">
    <property type="entry name" value="HTH_ArsR_DNA-bd_dom"/>
</dbReference>
<evidence type="ECO:0000256" key="1">
    <source>
        <dbReference type="ARBA" id="ARBA00023015"/>
    </source>
</evidence>
<dbReference type="CDD" id="cd00090">
    <property type="entry name" value="HTH_ARSR"/>
    <property type="match status" value="1"/>
</dbReference>
<feature type="region of interest" description="Disordered" evidence="4">
    <location>
        <begin position="101"/>
        <end position="126"/>
    </location>
</feature>
<evidence type="ECO:0000256" key="3">
    <source>
        <dbReference type="ARBA" id="ARBA00023163"/>
    </source>
</evidence>
<dbReference type="PANTHER" id="PTHR33154:SF33">
    <property type="entry name" value="TRANSCRIPTIONAL REPRESSOR SDPR"/>
    <property type="match status" value="1"/>
</dbReference>
<dbReference type="GO" id="GO:0003677">
    <property type="term" value="F:DNA binding"/>
    <property type="evidence" value="ECO:0007669"/>
    <property type="project" value="UniProtKB-KW"/>
</dbReference>
<keyword evidence="2 6" id="KW-0238">DNA-binding</keyword>
<reference evidence="6 7" key="1">
    <citation type="submission" date="2016-10" db="EMBL/GenBank/DDBJ databases">
        <authorList>
            <person name="de Groot N.N."/>
        </authorList>
    </citation>
    <scope>NUCLEOTIDE SEQUENCE [LARGE SCALE GENOMIC DNA]</scope>
    <source>
        <strain evidence="6 7">DSM 21741</strain>
    </source>
</reference>
<dbReference type="EMBL" id="LT629749">
    <property type="protein sequence ID" value="SDS48173.1"/>
    <property type="molecule type" value="Genomic_DNA"/>
</dbReference>
<dbReference type="SUPFAM" id="SSF46785">
    <property type="entry name" value="Winged helix' DNA-binding domain"/>
    <property type="match status" value="1"/>
</dbReference>
<dbReference type="InterPro" id="IPR011991">
    <property type="entry name" value="ArsR-like_HTH"/>
</dbReference>
<dbReference type="Proteomes" id="UP000199092">
    <property type="component" value="Chromosome I"/>
</dbReference>
<keyword evidence="7" id="KW-1185">Reference proteome</keyword>
<keyword evidence="3" id="KW-0804">Transcription</keyword>
<dbReference type="PANTHER" id="PTHR33154">
    <property type="entry name" value="TRANSCRIPTIONAL REGULATOR, ARSR FAMILY"/>
    <property type="match status" value="1"/>
</dbReference>
<accession>A0A1H1SJZ9</accession>
<dbReference type="NCBIfam" id="NF033788">
    <property type="entry name" value="HTH_metalloreg"/>
    <property type="match status" value="1"/>
</dbReference>
<evidence type="ECO:0000256" key="2">
    <source>
        <dbReference type="ARBA" id="ARBA00023125"/>
    </source>
</evidence>
<dbReference type="Gene3D" id="1.10.10.10">
    <property type="entry name" value="Winged helix-like DNA-binding domain superfamily/Winged helix DNA-binding domain"/>
    <property type="match status" value="1"/>
</dbReference>